<evidence type="ECO:0000259" key="14">
    <source>
        <dbReference type="Pfam" id="PF04563"/>
    </source>
</evidence>
<dbReference type="HAMAP" id="MF_01321">
    <property type="entry name" value="RNApol_bact_RpoB"/>
    <property type="match status" value="1"/>
</dbReference>
<dbReference type="Gene3D" id="3.90.1800.10">
    <property type="entry name" value="RNA polymerase alpha subunit dimerisation domain"/>
    <property type="match status" value="1"/>
</dbReference>
<dbReference type="Gene3D" id="3.90.1110.10">
    <property type="entry name" value="RNA polymerase Rpb2, domain 2"/>
    <property type="match status" value="2"/>
</dbReference>
<keyword evidence="18" id="KW-1185">Reference proteome</keyword>
<accession>A0A1I7NCW8</accession>
<dbReference type="GO" id="GO:0003677">
    <property type="term" value="F:DNA binding"/>
    <property type="evidence" value="ECO:0007669"/>
    <property type="project" value="UniProtKB-UniRule"/>
</dbReference>
<dbReference type="Gene3D" id="2.40.50.150">
    <property type="match status" value="1"/>
</dbReference>
<dbReference type="InterPro" id="IPR007121">
    <property type="entry name" value="RNA_pol_bsu_CS"/>
</dbReference>
<dbReference type="Gene3D" id="2.40.270.10">
    <property type="entry name" value="DNA-directed RNA polymerase, subunit 2, domain 6"/>
    <property type="match status" value="2"/>
</dbReference>
<evidence type="ECO:0000256" key="5">
    <source>
        <dbReference type="ARBA" id="ARBA00022695"/>
    </source>
</evidence>
<evidence type="ECO:0000259" key="15">
    <source>
        <dbReference type="Pfam" id="PF04565"/>
    </source>
</evidence>
<evidence type="ECO:0000313" key="17">
    <source>
        <dbReference type="EMBL" id="SFV32524.1"/>
    </source>
</evidence>
<dbReference type="NCBIfam" id="TIGR02013">
    <property type="entry name" value="rpoB"/>
    <property type="match status" value="1"/>
</dbReference>
<dbReference type="EC" id="2.7.7.6" evidence="8 10"/>
<dbReference type="Gene3D" id="3.90.1100.10">
    <property type="match status" value="2"/>
</dbReference>
<feature type="domain" description="RNA polymerase Rpb2" evidence="15">
    <location>
        <begin position="522"/>
        <end position="590"/>
    </location>
</feature>
<feature type="domain" description="RNA polymerase Rpb2" evidence="13">
    <location>
        <begin position="346"/>
        <end position="463"/>
    </location>
</feature>
<dbReference type="GO" id="GO:0000428">
    <property type="term" value="C:DNA-directed RNA polymerase complex"/>
    <property type="evidence" value="ECO:0007669"/>
    <property type="project" value="UniProtKB-KW"/>
</dbReference>
<dbReference type="InterPro" id="IPR042107">
    <property type="entry name" value="DNA-dir_RNA_pol_bsu_ext_1_sf"/>
</dbReference>
<dbReference type="Proteomes" id="UP000199423">
    <property type="component" value="Unassembled WGS sequence"/>
</dbReference>
<dbReference type="CDD" id="cd00653">
    <property type="entry name" value="RNA_pol_B_RPB2"/>
    <property type="match status" value="1"/>
</dbReference>
<dbReference type="InterPro" id="IPR037034">
    <property type="entry name" value="RNA_pol_Rpb2_2_sf"/>
</dbReference>
<reference evidence="18" key="1">
    <citation type="submission" date="2016-10" db="EMBL/GenBank/DDBJ databases">
        <authorList>
            <person name="Varghese N."/>
            <person name="Submissions S."/>
        </authorList>
    </citation>
    <scope>NUCLEOTIDE SEQUENCE [LARGE SCALE GENOMIC DNA]</scope>
    <source>
        <strain evidence="18">DSM 1565</strain>
    </source>
</reference>
<evidence type="ECO:0000259" key="11">
    <source>
        <dbReference type="Pfam" id="PF00562"/>
    </source>
</evidence>
<evidence type="ECO:0000259" key="16">
    <source>
        <dbReference type="Pfam" id="PF10385"/>
    </source>
</evidence>
<dbReference type="InterPro" id="IPR007120">
    <property type="entry name" value="DNA-dir_RNAP_su2_dom"/>
</dbReference>
<dbReference type="Pfam" id="PF04565">
    <property type="entry name" value="RNA_pol_Rpb2_3"/>
    <property type="match status" value="1"/>
</dbReference>
<feature type="domain" description="RNA polymerase beta subunit protrusion" evidence="14">
    <location>
        <begin position="27"/>
        <end position="506"/>
    </location>
</feature>
<gene>
    <name evidence="8" type="primary">rpoB</name>
    <name evidence="17" type="ORF">SAMN04488557_1632</name>
</gene>
<evidence type="ECO:0000256" key="8">
    <source>
        <dbReference type="HAMAP-Rule" id="MF_01321"/>
    </source>
</evidence>
<comment type="similarity">
    <text evidence="1">In the N-terminal section; belongs to the RNA polymerase beta chain family.</text>
</comment>
<dbReference type="NCBIfam" id="NF001616">
    <property type="entry name" value="PRK00405.1"/>
    <property type="match status" value="1"/>
</dbReference>
<dbReference type="GO" id="GO:0003899">
    <property type="term" value="F:DNA-directed RNA polymerase activity"/>
    <property type="evidence" value="ECO:0007669"/>
    <property type="project" value="UniProtKB-UniRule"/>
</dbReference>
<dbReference type="InterPro" id="IPR010243">
    <property type="entry name" value="RNA_pol_bsu_bac"/>
</dbReference>
<dbReference type="InterPro" id="IPR019462">
    <property type="entry name" value="DNA-dir_RNA_pol_bsu_external_1"/>
</dbReference>
<feature type="domain" description="RNA polymerase Rpb2" evidence="12">
    <location>
        <begin position="1284"/>
        <end position="1359"/>
    </location>
</feature>
<dbReference type="EMBL" id="FPCH01000002">
    <property type="protein sequence ID" value="SFV32524.1"/>
    <property type="molecule type" value="Genomic_DNA"/>
</dbReference>
<comment type="similarity">
    <text evidence="8 9">Belongs to the RNA polymerase beta chain family.</text>
</comment>
<dbReference type="Gene3D" id="2.30.150.10">
    <property type="entry name" value="DNA-directed RNA polymerase, beta subunit, external 1 domain"/>
    <property type="match status" value="1"/>
</dbReference>
<keyword evidence="4 8" id="KW-0808">Transferase</keyword>
<comment type="function">
    <text evidence="8 10">DNA-dependent RNA polymerase catalyzes the transcription of DNA into RNA using the four ribonucleoside triphosphates as substrates.</text>
</comment>
<keyword evidence="3 8" id="KW-0240">DNA-directed RNA polymerase</keyword>
<dbReference type="InterPro" id="IPR007645">
    <property type="entry name" value="RNA_pol_Rpb2_3"/>
</dbReference>
<evidence type="ECO:0000313" key="18">
    <source>
        <dbReference type="Proteomes" id="UP000199423"/>
    </source>
</evidence>
<dbReference type="InterPro" id="IPR007641">
    <property type="entry name" value="RNA_pol_Rpb2_7"/>
</dbReference>
<dbReference type="InterPro" id="IPR014724">
    <property type="entry name" value="RNA_pol_RPB2_OB-fold"/>
</dbReference>
<dbReference type="GO" id="GO:0032549">
    <property type="term" value="F:ribonucleoside binding"/>
    <property type="evidence" value="ECO:0007669"/>
    <property type="project" value="InterPro"/>
</dbReference>
<dbReference type="InterPro" id="IPR007644">
    <property type="entry name" value="RNA_pol_bsu_protrusion"/>
</dbReference>
<dbReference type="Pfam" id="PF04563">
    <property type="entry name" value="RNA_pol_Rpb2_1"/>
    <property type="match status" value="1"/>
</dbReference>
<keyword evidence="6 8" id="KW-0804">Transcription</keyword>
<evidence type="ECO:0000259" key="13">
    <source>
        <dbReference type="Pfam" id="PF04561"/>
    </source>
</evidence>
<comment type="subunit">
    <text evidence="8 10">The RNAP catalytic core consists of 2 alpha, 1 beta, 1 beta' and 1 omega subunit. When a sigma factor is associated with the core the holoenzyme is formed, which can initiate transcription.</text>
</comment>
<dbReference type="PROSITE" id="PS01166">
    <property type="entry name" value="RNA_POL_BETA"/>
    <property type="match status" value="1"/>
</dbReference>
<evidence type="ECO:0000256" key="2">
    <source>
        <dbReference type="ARBA" id="ARBA00009839"/>
    </source>
</evidence>
<keyword evidence="5 8" id="KW-0548">Nucleotidyltransferase</keyword>
<dbReference type="Pfam" id="PF04560">
    <property type="entry name" value="RNA_pol_Rpb2_7"/>
    <property type="match status" value="1"/>
</dbReference>
<sequence>MAQTLTSRKRLRKQFGHLGEIARMPNLIEVQKASYDDFLMVKEPPGGRLDDFGLQSVFRSVFPISDFAGKSTLEFVSYEFEPPKFDVDECMQRDMTFAAPLKVKLRLIVFDVNEETGSKSIKDVKEQDVYMGDMPLMTLNGTFIINGTERVIVSQMHRSPGVFFDHDRGKTHSSGKLLFAARIIPYRGSWLDFEFDAKDNVYVRIDRRRKLPVTTMLYALGLDDEEILAHFYKHIPIKESKRGWKMPYLAEKFRGVTPQSDIADAKTGEVIARATEKITARRSREIAESGVKEILISAEDLSGRFIAEDIVDLETGKIFAEAGDELDAELLAELKEQKVKEFHILDIDYVNTGAFIRNTLNIDKNANQQEALMDIYRVMRPGEPPTIEAATALFQGLFFDPERFDLSAVGRVKMNMRLELDAPDTMRVLRKEDILAVVKTLVDLRDGKGEIDDIDHLGNRRVRSVGELMENQYRVGLLRMERAIKERMSSVDIDTVMPQDLINAKPAAAAVREFFGSSQLSQFMDQTNPLSEITHKRRLSALGPGGLTRERAGFEVRDVHPTHYGRICPIETPEGPNIGLINSLATFARVNKYGFIESPYRKVVNGRVTDEVAYLSAMEEMRHHVAQANAVIDAKGKLTEDLVTVRHNGDVMLVPTDKVDYIDVSPKQLVSVAAALIPFLENDDANRALMGSNMQRQAVPLIKAEAPLVGTGMEERVAQDSGAAIAARRTGIVDQVDATRIVVRATEEQDPSKPGVDIYRLRKFQRSNQNTCINQRPLINVGDIVKAGDIIADGPSTELGELALGKNVLVAFMPWMGYNFEDSILMNERVVSEDVFTSIHIEEFEVMARDTKLGPEEITRDIPNVSEEALKNLDEAGIVYIGAEVHPGDILVGKITPKGESPMTPEEKLLRAIFGEKASDVRDTSLRLPPGVSGTIVEVRVFNRHGVEKDERAMAIEREEIERLAKDRDDELQILDRNVYARLKDALMGKEVAKGPKNARKGTVIDTAILDDIPRSQWWEIGLANEKAQAEVEAIQKQYEDAKKGLGLRFADKVDKLQRGDELPPGVMKMVKVFVAVKRKIQPGDKMAGRHGNKGVVSMIVPSEDMPFLEDGTPVDVVLNPLGVPSRMNVGQILETHLGWACRGLGRLIDDAIHQFHESGQAKALRDQMTKVYGAEVIKPSMKDDELVSISENLKTGVPIATPVFDGAREKDIVEMLQLAGFDTSGQSTLFDGRTGEPFDRKVTVGYKYVLKLHHLVDDKIHARSIGPYSLVTQQPLGGKAQFGGQRFGEMEVWALEAYGAAYTLQEMLTVKSDDVAGRTKVYEAIVRGDDAFEAGVPESFNVLVKEMRALGLNVELVNSEAPPMIEAEVVPEEPPQAQLPPAAE</sequence>
<evidence type="ECO:0000256" key="4">
    <source>
        <dbReference type="ARBA" id="ARBA00022679"/>
    </source>
</evidence>
<evidence type="ECO:0000259" key="12">
    <source>
        <dbReference type="Pfam" id="PF04560"/>
    </source>
</evidence>
<dbReference type="PANTHER" id="PTHR20856">
    <property type="entry name" value="DNA-DIRECTED RNA POLYMERASE I SUBUNIT 2"/>
    <property type="match status" value="1"/>
</dbReference>
<name>A0A1I7NCW8_9HYPH</name>
<dbReference type="FunFam" id="3.90.1800.10:FF:000001">
    <property type="entry name" value="DNA-directed RNA polymerase subunit beta"/>
    <property type="match status" value="1"/>
</dbReference>
<comment type="catalytic activity">
    <reaction evidence="7 8 10">
        <text>RNA(n) + a ribonucleoside 5'-triphosphate = RNA(n+1) + diphosphate</text>
        <dbReference type="Rhea" id="RHEA:21248"/>
        <dbReference type="Rhea" id="RHEA-COMP:14527"/>
        <dbReference type="Rhea" id="RHEA-COMP:17342"/>
        <dbReference type="ChEBI" id="CHEBI:33019"/>
        <dbReference type="ChEBI" id="CHEBI:61557"/>
        <dbReference type="ChEBI" id="CHEBI:140395"/>
        <dbReference type="EC" id="2.7.7.6"/>
    </reaction>
</comment>
<organism evidence="17 18">
    <name type="scientific">Hyphomicrobium facile</name>
    <dbReference type="NCBI Taxonomy" id="51670"/>
    <lineage>
        <taxon>Bacteria</taxon>
        <taxon>Pseudomonadati</taxon>
        <taxon>Pseudomonadota</taxon>
        <taxon>Alphaproteobacteria</taxon>
        <taxon>Hyphomicrobiales</taxon>
        <taxon>Hyphomicrobiaceae</taxon>
        <taxon>Hyphomicrobium</taxon>
    </lineage>
</organism>
<dbReference type="STRING" id="51670.SAMN04488557_1632"/>
<dbReference type="Pfam" id="PF00562">
    <property type="entry name" value="RNA_pol_Rpb2_6"/>
    <property type="match status" value="1"/>
</dbReference>
<dbReference type="InterPro" id="IPR015712">
    <property type="entry name" value="DNA-dir_RNA_pol_su2"/>
</dbReference>
<protein>
    <recommendedName>
        <fullName evidence="8 10">DNA-directed RNA polymerase subunit beta</fullName>
        <shortName evidence="8">RNAP subunit beta</shortName>
        <ecNumber evidence="8 10">2.7.7.6</ecNumber>
    </recommendedName>
    <alternativeName>
        <fullName evidence="8">RNA polymerase subunit beta</fullName>
    </alternativeName>
    <alternativeName>
        <fullName evidence="8">Transcriptase subunit beta</fullName>
    </alternativeName>
</protein>
<evidence type="ECO:0000256" key="3">
    <source>
        <dbReference type="ARBA" id="ARBA00022478"/>
    </source>
</evidence>
<evidence type="ECO:0000256" key="1">
    <source>
        <dbReference type="ARBA" id="ARBA00007616"/>
    </source>
</evidence>
<dbReference type="OrthoDB" id="9803954at2"/>
<dbReference type="Pfam" id="PF04561">
    <property type="entry name" value="RNA_pol_Rpb2_2"/>
    <property type="match status" value="2"/>
</dbReference>
<dbReference type="InterPro" id="IPR037033">
    <property type="entry name" value="DNA-dir_RNAP_su2_hyb_sf"/>
</dbReference>
<evidence type="ECO:0000256" key="10">
    <source>
        <dbReference type="RuleBase" id="RU363031"/>
    </source>
</evidence>
<evidence type="ECO:0000256" key="6">
    <source>
        <dbReference type="ARBA" id="ARBA00023163"/>
    </source>
</evidence>
<evidence type="ECO:0000256" key="7">
    <source>
        <dbReference type="ARBA" id="ARBA00048552"/>
    </source>
</evidence>
<feature type="domain" description="RNA polymerase Rpb2" evidence="13">
    <location>
        <begin position="177"/>
        <end position="231"/>
    </location>
</feature>
<dbReference type="Gene3D" id="2.40.50.100">
    <property type="match status" value="1"/>
</dbReference>
<dbReference type="RefSeq" id="WP_092868118.1">
    <property type="nucleotide sequence ID" value="NZ_FPCH01000002.1"/>
</dbReference>
<dbReference type="SUPFAM" id="SSF64484">
    <property type="entry name" value="beta and beta-prime subunits of DNA dependent RNA-polymerase"/>
    <property type="match status" value="1"/>
</dbReference>
<evidence type="ECO:0000256" key="9">
    <source>
        <dbReference type="RuleBase" id="RU000434"/>
    </source>
</evidence>
<comment type="similarity">
    <text evidence="2">In the C-terminal section; belongs to the RNA polymerase beta' chain family.</text>
</comment>
<dbReference type="Pfam" id="PF10385">
    <property type="entry name" value="RNA_pol_Rpb2_45"/>
    <property type="match status" value="1"/>
</dbReference>
<dbReference type="InterPro" id="IPR007642">
    <property type="entry name" value="RNA_pol_Rpb2_2"/>
</dbReference>
<feature type="domain" description="DNA-directed RNA polymerase beta subunit external 1" evidence="16">
    <location>
        <begin position="600"/>
        <end position="665"/>
    </location>
</feature>
<proteinExistence type="inferred from homology"/>
<feature type="domain" description="DNA-directed RNA polymerase subunit 2 hybrid-binding" evidence="11">
    <location>
        <begin position="727"/>
        <end position="1282"/>
    </location>
</feature>
<dbReference type="GO" id="GO:0006351">
    <property type="term" value="P:DNA-templated transcription"/>
    <property type="evidence" value="ECO:0007669"/>
    <property type="project" value="UniProtKB-UniRule"/>
</dbReference>